<dbReference type="Proteomes" id="UP000197007">
    <property type="component" value="Chromosome"/>
</dbReference>
<protein>
    <submittedName>
        <fullName evidence="1">Uncharacterized protein</fullName>
    </submittedName>
</protein>
<evidence type="ECO:0000313" key="1">
    <source>
        <dbReference type="EMBL" id="ASF42079.1"/>
    </source>
</evidence>
<proteinExistence type="predicted"/>
<organism evidence="1 2">
    <name type="scientific">Capnocytophaga endodontalis</name>
    <dbReference type="NCBI Taxonomy" id="2708117"/>
    <lineage>
        <taxon>Bacteria</taxon>
        <taxon>Pseudomonadati</taxon>
        <taxon>Bacteroidota</taxon>
        <taxon>Flavobacteriia</taxon>
        <taxon>Flavobacteriales</taxon>
        <taxon>Flavobacteriaceae</taxon>
        <taxon>Capnocytophaga</taxon>
    </lineage>
</organism>
<evidence type="ECO:0000313" key="2">
    <source>
        <dbReference type="Proteomes" id="UP000197007"/>
    </source>
</evidence>
<dbReference type="AlphaFoldDB" id="A0A1Z4BLD4"/>
<dbReference type="EMBL" id="CP022022">
    <property type="protein sequence ID" value="ASF42079.1"/>
    <property type="molecule type" value="Genomic_DNA"/>
</dbReference>
<dbReference type="KEGG" id="capn:CBG49_02670"/>
<name>A0A1Z4BLD4_9FLAO</name>
<sequence>MLTATQNLSVSLFGTTIDDDLQDFRGIKLIGKGECTNVSLSNSHFSGSLWQNFQIAETETFTPRLKKKIFLKKLKTNL</sequence>
<reference evidence="2" key="1">
    <citation type="submission" date="2017-06" db="EMBL/GenBank/DDBJ databases">
        <title>Complete genome sequence of Capnocytophaga sp. KCOM 1579 (=ChDC OS43) isolated from a human refractory periapical abscess lesion.</title>
        <authorList>
            <person name="Kook J.-K."/>
            <person name="Park S.-N."/>
            <person name="Lim Y.K."/>
            <person name="Roh H."/>
        </authorList>
    </citation>
    <scope>NUCLEOTIDE SEQUENCE [LARGE SCALE GENOMIC DNA]</scope>
    <source>
        <strain evidence="2">ChDC OS43</strain>
    </source>
</reference>
<accession>A0A1Z4BLD4</accession>
<gene>
    <name evidence="1" type="ORF">CBG49_02670</name>
</gene>
<keyword evidence="2" id="KW-1185">Reference proteome</keyword>